<evidence type="ECO:0000313" key="2">
    <source>
        <dbReference type="Proteomes" id="UP000001937"/>
    </source>
</evidence>
<name>Q2JGD0_FRACC</name>
<proteinExistence type="predicted"/>
<dbReference type="Gene3D" id="1.25.40.10">
    <property type="entry name" value="Tetratricopeptide repeat domain"/>
    <property type="match status" value="1"/>
</dbReference>
<dbReference type="Proteomes" id="UP000001937">
    <property type="component" value="Chromosome"/>
</dbReference>
<accession>Q2JGD0</accession>
<dbReference type="InterPro" id="IPR006311">
    <property type="entry name" value="TAT_signal"/>
</dbReference>
<dbReference type="InterPro" id="IPR011990">
    <property type="entry name" value="TPR-like_helical_dom_sf"/>
</dbReference>
<keyword evidence="2" id="KW-1185">Reference proteome</keyword>
<dbReference type="PROSITE" id="PS51318">
    <property type="entry name" value="TAT"/>
    <property type="match status" value="1"/>
</dbReference>
<gene>
    <name evidence="1" type="ordered locus">Francci3_0275</name>
</gene>
<organism evidence="1 2">
    <name type="scientific">Frankia casuarinae (strain DSM 45818 / CECT 9043 / HFP020203 / CcI3)</name>
    <dbReference type="NCBI Taxonomy" id="106370"/>
    <lineage>
        <taxon>Bacteria</taxon>
        <taxon>Bacillati</taxon>
        <taxon>Actinomycetota</taxon>
        <taxon>Actinomycetes</taxon>
        <taxon>Frankiales</taxon>
        <taxon>Frankiaceae</taxon>
        <taxon>Frankia</taxon>
    </lineage>
</organism>
<protein>
    <submittedName>
        <fullName evidence="1">Uncharacterized protein</fullName>
    </submittedName>
</protein>
<reference evidence="1 2" key="1">
    <citation type="journal article" date="2007" name="Genome Res.">
        <title>Genome characteristics of facultatively symbiotic Frankia sp. strains reflect host range and host plant biogeography.</title>
        <authorList>
            <person name="Normand P."/>
            <person name="Lapierre P."/>
            <person name="Tisa L.S."/>
            <person name="Gogarten J.P."/>
            <person name="Alloisio N."/>
            <person name="Bagnarol E."/>
            <person name="Bassi C.A."/>
            <person name="Berry A.M."/>
            <person name="Bickhart D.M."/>
            <person name="Choisne N."/>
            <person name="Couloux A."/>
            <person name="Cournoyer B."/>
            <person name="Cruveiller S."/>
            <person name="Daubin V."/>
            <person name="Demange N."/>
            <person name="Francino M.P."/>
            <person name="Goltsman E."/>
            <person name="Huang Y."/>
            <person name="Kopp O.R."/>
            <person name="Labarre L."/>
            <person name="Lapidus A."/>
            <person name="Lavire C."/>
            <person name="Marechal J."/>
            <person name="Martinez M."/>
            <person name="Mastronunzio J.E."/>
            <person name="Mullin B.C."/>
            <person name="Niemann J."/>
            <person name="Pujic P."/>
            <person name="Rawnsley T."/>
            <person name="Rouy Z."/>
            <person name="Schenowitz C."/>
            <person name="Sellstedt A."/>
            <person name="Tavares F."/>
            <person name="Tomkins J.P."/>
            <person name="Vallenet D."/>
            <person name="Valverde C."/>
            <person name="Wall L.G."/>
            <person name="Wang Y."/>
            <person name="Medigue C."/>
            <person name="Benson D.R."/>
        </authorList>
    </citation>
    <scope>NUCLEOTIDE SEQUENCE [LARGE SCALE GENOMIC DNA]</scope>
    <source>
        <strain evidence="2">DSM 45818 / CECT 9043 / CcI3</strain>
    </source>
</reference>
<dbReference type="eggNOG" id="COG5606">
    <property type="taxonomic scope" value="Bacteria"/>
</dbReference>
<dbReference type="RefSeq" id="WP_011434741.1">
    <property type="nucleotide sequence ID" value="NC_007777.1"/>
</dbReference>
<dbReference type="AlphaFoldDB" id="Q2JGD0"/>
<sequence length="348" mass="37301">MGDESDRRRFLRLAAGASLPPGLFMVRSGRVIPRVIASEDVLNHIDVRIEQITGAYERTPIGATSVYLRRHLPAVRSLLAEGGHPTAVDARLHRAAGRLAALWATTRHDLGDIPGATAAFAEAFGHAEEARDRTLQCWVRLWQSSLARKSGRLTSALALARAATSHVGAGSPAASRAAAIEARTLGALGERAGVHEAINRAWRIQGTLSRAQSGNPGFSIDTLHMLTLAELSAAAYVELGQPDAASVYTDASVHHLDVAGATGLRSMARIAAATAALYRHHVDEAEALVTEALDISEHRPNAVMVTRTHRFLADARRIAGRRQGTNNIAERLDTWTLPSLPSLPSLPR</sequence>
<evidence type="ECO:0000313" key="1">
    <source>
        <dbReference type="EMBL" id="ABD09662.1"/>
    </source>
</evidence>
<dbReference type="EMBL" id="CP000249">
    <property type="protein sequence ID" value="ABD09662.1"/>
    <property type="molecule type" value="Genomic_DNA"/>
</dbReference>
<dbReference type="HOGENOM" id="CLU_682871_0_0_11"/>
<dbReference type="KEGG" id="fra:Francci3_0275"/>